<evidence type="ECO:0000313" key="7">
    <source>
        <dbReference type="Proteomes" id="UP000612893"/>
    </source>
</evidence>
<dbReference type="Gene3D" id="3.40.50.10310">
    <property type="entry name" value="Creatininase"/>
    <property type="match status" value="1"/>
</dbReference>
<sequence length="278" mass="31032">MEERGPWLHERRWPEIQDYLERDDVVLLPVGSTEQHGPHLPVMTDAAEAIAVAVGAGKRADVLVAPPVWYGWTPHHMAYPGTITLRPETLTALVEDVCQSLVHHGFKRILILNGHRVANLPPIEIAVARLRNRTGAYVALYDLALSVRRDMARITSGEVGAVGHACEDETSQMLYSYGHLVDMSRARAAVPQAGSRFFQSGFNTPDPALKEIDFVYRPWTRDEFREHSAPHQGVMGDPTRASVEKGEQIFEAQVAAVCELVEISRRHPVELKDRSIPL</sequence>
<organism evidence="6 7">
    <name type="scientific">Candidatus Nephthysia bennettiae</name>
    <dbReference type="NCBI Taxonomy" id="3127016"/>
    <lineage>
        <taxon>Bacteria</taxon>
        <taxon>Bacillati</taxon>
        <taxon>Candidatus Dormiibacterota</taxon>
        <taxon>Candidatus Dormibacteria</taxon>
        <taxon>Candidatus Dormibacterales</taxon>
        <taxon>Candidatus Dormibacteraceae</taxon>
        <taxon>Candidatus Nephthysia</taxon>
    </lineage>
</organism>
<dbReference type="Proteomes" id="UP000612893">
    <property type="component" value="Unassembled WGS sequence"/>
</dbReference>
<dbReference type="PANTHER" id="PTHR35005:SF1">
    <property type="entry name" value="2-AMINO-5-FORMYLAMINO-6-RIBOSYLAMINOPYRIMIDIN-4(3H)-ONE 5'-MONOPHOSPHATE DEFORMYLASE"/>
    <property type="match status" value="1"/>
</dbReference>
<evidence type="ECO:0000256" key="3">
    <source>
        <dbReference type="ARBA" id="ARBA00022801"/>
    </source>
</evidence>
<evidence type="ECO:0000256" key="5">
    <source>
        <dbReference type="ARBA" id="ARBA00024029"/>
    </source>
</evidence>
<dbReference type="InterPro" id="IPR003785">
    <property type="entry name" value="Creatininase/forma_Hydrolase"/>
</dbReference>
<name>A0A934K3H3_9BACT</name>
<keyword evidence="7" id="KW-1185">Reference proteome</keyword>
<evidence type="ECO:0000256" key="2">
    <source>
        <dbReference type="ARBA" id="ARBA00022723"/>
    </source>
</evidence>
<dbReference type="GO" id="GO:0016787">
    <property type="term" value="F:hydrolase activity"/>
    <property type="evidence" value="ECO:0007669"/>
    <property type="project" value="UniProtKB-KW"/>
</dbReference>
<dbReference type="GO" id="GO:0046872">
    <property type="term" value="F:metal ion binding"/>
    <property type="evidence" value="ECO:0007669"/>
    <property type="project" value="UniProtKB-KW"/>
</dbReference>
<keyword evidence="3" id="KW-0378">Hydrolase</keyword>
<accession>A0A934K3H3</accession>
<dbReference type="InterPro" id="IPR024087">
    <property type="entry name" value="Creatininase-like_sf"/>
</dbReference>
<dbReference type="AlphaFoldDB" id="A0A934K3H3"/>
<keyword evidence="2" id="KW-0479">Metal-binding</keyword>
<dbReference type="PANTHER" id="PTHR35005">
    <property type="entry name" value="3-DEHYDRO-SCYLLO-INOSOSE HYDROLASE"/>
    <property type="match status" value="1"/>
</dbReference>
<dbReference type="Pfam" id="PF02633">
    <property type="entry name" value="Creatininase"/>
    <property type="match status" value="1"/>
</dbReference>
<evidence type="ECO:0000256" key="4">
    <source>
        <dbReference type="ARBA" id="ARBA00022833"/>
    </source>
</evidence>
<gene>
    <name evidence="6" type="ORF">JF922_00950</name>
</gene>
<comment type="cofactor">
    <cofactor evidence="1">
        <name>Zn(2+)</name>
        <dbReference type="ChEBI" id="CHEBI:29105"/>
    </cofactor>
</comment>
<dbReference type="RefSeq" id="WP_338198473.1">
    <property type="nucleotide sequence ID" value="NZ_JAEKNR010000014.1"/>
</dbReference>
<protein>
    <submittedName>
        <fullName evidence="6">Creatininase family protein</fullName>
    </submittedName>
</protein>
<comment type="caution">
    <text evidence="6">The sequence shown here is derived from an EMBL/GenBank/DDBJ whole genome shotgun (WGS) entry which is preliminary data.</text>
</comment>
<proteinExistence type="inferred from homology"/>
<evidence type="ECO:0000256" key="1">
    <source>
        <dbReference type="ARBA" id="ARBA00001947"/>
    </source>
</evidence>
<reference evidence="6" key="1">
    <citation type="submission" date="2020-10" db="EMBL/GenBank/DDBJ databases">
        <title>Ca. Dormibacterota MAGs.</title>
        <authorList>
            <person name="Montgomery K."/>
        </authorList>
    </citation>
    <scope>NUCLEOTIDE SEQUENCE [LARGE SCALE GENOMIC DNA]</scope>
    <source>
        <strain evidence="6">SC8812_S17_10</strain>
    </source>
</reference>
<comment type="similarity">
    <text evidence="5">Belongs to the creatininase superfamily.</text>
</comment>
<keyword evidence="4" id="KW-0862">Zinc</keyword>
<dbReference type="SUPFAM" id="SSF102215">
    <property type="entry name" value="Creatininase"/>
    <property type="match status" value="1"/>
</dbReference>
<evidence type="ECO:0000313" key="6">
    <source>
        <dbReference type="EMBL" id="MBJ7596642.1"/>
    </source>
</evidence>
<dbReference type="EMBL" id="JAEKNR010000014">
    <property type="protein sequence ID" value="MBJ7596642.1"/>
    <property type="molecule type" value="Genomic_DNA"/>
</dbReference>